<dbReference type="EC" id="2.3.2.27" evidence="4"/>
<dbReference type="OrthoDB" id="607498at2759"/>
<accession>A0A8T2QMZ6</accession>
<comment type="pathway">
    <text evidence="3">Protein modification; protein ubiquitination.</text>
</comment>
<evidence type="ECO:0000256" key="7">
    <source>
        <dbReference type="ARBA" id="ARBA00022786"/>
    </source>
</evidence>
<feature type="transmembrane region" description="Helical" evidence="10">
    <location>
        <begin position="658"/>
        <end position="679"/>
    </location>
</feature>
<dbReference type="AlphaFoldDB" id="A0A8T2QMZ6"/>
<evidence type="ECO:0000256" key="10">
    <source>
        <dbReference type="SAM" id="Phobius"/>
    </source>
</evidence>
<proteinExistence type="predicted"/>
<dbReference type="Pfam" id="PF11145">
    <property type="entry name" value="DUF2921"/>
    <property type="match status" value="1"/>
</dbReference>
<feature type="transmembrane region" description="Helical" evidence="10">
    <location>
        <begin position="876"/>
        <end position="897"/>
    </location>
</feature>
<feature type="domain" description="DUF2921" evidence="13">
    <location>
        <begin position="34"/>
        <end position="223"/>
    </location>
</feature>
<evidence type="ECO:0000313" key="15">
    <source>
        <dbReference type="Proteomes" id="UP000825935"/>
    </source>
</evidence>
<dbReference type="InterPro" id="IPR021319">
    <property type="entry name" value="DUF2921"/>
</dbReference>
<keyword evidence="8 10" id="KW-1133">Transmembrane helix</keyword>
<feature type="chain" id="PRO_5036275818" description="RING-type E3 ubiquitin transferase" evidence="11">
    <location>
        <begin position="24"/>
        <end position="926"/>
    </location>
</feature>
<dbReference type="OMA" id="CAERQKV"/>
<dbReference type="GO" id="GO:0012505">
    <property type="term" value="C:endomembrane system"/>
    <property type="evidence" value="ECO:0007669"/>
    <property type="project" value="UniProtKB-SubCell"/>
</dbReference>
<evidence type="ECO:0000256" key="6">
    <source>
        <dbReference type="ARBA" id="ARBA00022692"/>
    </source>
</evidence>
<dbReference type="EMBL" id="CM035438">
    <property type="protein sequence ID" value="KAH7285299.1"/>
    <property type="molecule type" value="Genomic_DNA"/>
</dbReference>
<evidence type="ECO:0000256" key="1">
    <source>
        <dbReference type="ARBA" id="ARBA00000900"/>
    </source>
</evidence>
<feature type="transmembrane region" description="Helical" evidence="10">
    <location>
        <begin position="773"/>
        <end position="795"/>
    </location>
</feature>
<dbReference type="GO" id="GO:0061630">
    <property type="term" value="F:ubiquitin protein ligase activity"/>
    <property type="evidence" value="ECO:0007669"/>
    <property type="project" value="UniProtKB-EC"/>
</dbReference>
<evidence type="ECO:0000256" key="2">
    <source>
        <dbReference type="ARBA" id="ARBA00004127"/>
    </source>
</evidence>
<reference evidence="14" key="1">
    <citation type="submission" date="2021-08" db="EMBL/GenBank/DDBJ databases">
        <title>WGS assembly of Ceratopteris richardii.</title>
        <authorList>
            <person name="Marchant D.B."/>
            <person name="Chen G."/>
            <person name="Jenkins J."/>
            <person name="Shu S."/>
            <person name="Leebens-Mack J."/>
            <person name="Grimwood J."/>
            <person name="Schmutz J."/>
            <person name="Soltis P."/>
            <person name="Soltis D."/>
            <person name="Chen Z.-H."/>
        </authorList>
    </citation>
    <scope>NUCLEOTIDE SEQUENCE</scope>
    <source>
        <strain evidence="14">Whitten #5841</strain>
        <tissue evidence="14">Leaf</tissue>
    </source>
</reference>
<evidence type="ECO:0000256" key="4">
    <source>
        <dbReference type="ARBA" id="ARBA00012483"/>
    </source>
</evidence>
<dbReference type="InterPro" id="IPR057425">
    <property type="entry name" value="DUF2921_N"/>
</dbReference>
<organism evidence="14 15">
    <name type="scientific">Ceratopteris richardii</name>
    <name type="common">Triangle waterfern</name>
    <dbReference type="NCBI Taxonomy" id="49495"/>
    <lineage>
        <taxon>Eukaryota</taxon>
        <taxon>Viridiplantae</taxon>
        <taxon>Streptophyta</taxon>
        <taxon>Embryophyta</taxon>
        <taxon>Tracheophyta</taxon>
        <taxon>Polypodiopsida</taxon>
        <taxon>Polypodiidae</taxon>
        <taxon>Polypodiales</taxon>
        <taxon>Pteridineae</taxon>
        <taxon>Pteridaceae</taxon>
        <taxon>Parkerioideae</taxon>
        <taxon>Ceratopteris</taxon>
    </lineage>
</organism>
<evidence type="ECO:0000256" key="8">
    <source>
        <dbReference type="ARBA" id="ARBA00022989"/>
    </source>
</evidence>
<feature type="signal peptide" evidence="11">
    <location>
        <begin position="1"/>
        <end position="23"/>
    </location>
</feature>
<dbReference type="EMBL" id="CM035438">
    <property type="protein sequence ID" value="KAH7285300.1"/>
    <property type="molecule type" value="Genomic_DNA"/>
</dbReference>
<keyword evidence="7" id="KW-0833">Ubl conjugation pathway</keyword>
<evidence type="ECO:0000256" key="11">
    <source>
        <dbReference type="SAM" id="SignalP"/>
    </source>
</evidence>
<gene>
    <name evidence="14" type="ORF">KP509_33G021400</name>
</gene>
<dbReference type="Proteomes" id="UP000825935">
    <property type="component" value="Chromosome 33"/>
</dbReference>
<feature type="domain" description="SWEET-like" evidence="12">
    <location>
        <begin position="650"/>
        <end position="909"/>
    </location>
</feature>
<keyword evidence="6 10" id="KW-0812">Transmembrane</keyword>
<dbReference type="Pfam" id="PF25333">
    <property type="entry name" value="DUF2921_N"/>
    <property type="match status" value="3"/>
</dbReference>
<feature type="domain" description="DUF2921" evidence="13">
    <location>
        <begin position="332"/>
        <end position="411"/>
    </location>
</feature>
<dbReference type="PANTHER" id="PTHR33389">
    <property type="entry name" value="FAMILY PROTEIN, PUTATIVE (DUF2921)-RELATED"/>
    <property type="match status" value="1"/>
</dbReference>
<evidence type="ECO:0000259" key="13">
    <source>
        <dbReference type="Pfam" id="PF25333"/>
    </source>
</evidence>
<keyword evidence="11" id="KW-0732">Signal</keyword>
<feature type="transmembrane region" description="Helical" evidence="10">
    <location>
        <begin position="734"/>
        <end position="753"/>
    </location>
</feature>
<keyword evidence="5" id="KW-0808">Transferase</keyword>
<comment type="subcellular location">
    <subcellularLocation>
        <location evidence="2">Endomembrane system</location>
        <topology evidence="2">Multi-pass membrane protein</topology>
    </subcellularLocation>
</comment>
<comment type="catalytic activity">
    <reaction evidence="1">
        <text>S-ubiquitinyl-[E2 ubiquitin-conjugating enzyme]-L-cysteine + [acceptor protein]-L-lysine = [E2 ubiquitin-conjugating enzyme]-L-cysteine + N(6)-ubiquitinyl-[acceptor protein]-L-lysine.</text>
        <dbReference type="EC" id="2.3.2.27"/>
    </reaction>
</comment>
<comment type="caution">
    <text evidence="14">The sequence shown here is derived from an EMBL/GenBank/DDBJ whole genome shotgun (WGS) entry which is preliminary data.</text>
</comment>
<feature type="transmembrane region" description="Helical" evidence="10">
    <location>
        <begin position="691"/>
        <end position="714"/>
    </location>
</feature>
<keyword evidence="15" id="KW-1185">Reference proteome</keyword>
<evidence type="ECO:0000313" key="14">
    <source>
        <dbReference type="EMBL" id="KAH7285299.1"/>
    </source>
</evidence>
<evidence type="ECO:0000256" key="3">
    <source>
        <dbReference type="ARBA" id="ARBA00004906"/>
    </source>
</evidence>
<evidence type="ECO:0000256" key="5">
    <source>
        <dbReference type="ARBA" id="ARBA00022679"/>
    </source>
</evidence>
<evidence type="ECO:0000256" key="9">
    <source>
        <dbReference type="ARBA" id="ARBA00023136"/>
    </source>
</evidence>
<name>A0A8T2QMZ6_CERRI</name>
<dbReference type="EMBL" id="CM035438">
    <property type="protein sequence ID" value="KAH7285301.1"/>
    <property type="molecule type" value="Genomic_DNA"/>
</dbReference>
<feature type="domain" description="DUF2921" evidence="13">
    <location>
        <begin position="447"/>
        <end position="634"/>
    </location>
</feature>
<evidence type="ECO:0000259" key="12">
    <source>
        <dbReference type="Pfam" id="PF11145"/>
    </source>
</evidence>
<keyword evidence="9 10" id="KW-0472">Membrane</keyword>
<dbReference type="PANTHER" id="PTHR33389:SF18">
    <property type="entry name" value="OS01G0677900 PROTEIN"/>
    <property type="match status" value="1"/>
</dbReference>
<protein>
    <recommendedName>
        <fullName evidence="4">RING-type E3 ubiquitin transferase</fullName>
        <ecNumber evidence="4">2.3.2.27</ecNumber>
    </recommendedName>
</protein>
<sequence length="926" mass="104586">MEFSTCVASTIALLLLVDFGTLCSSMDASMSYEEYCHEFLQDVGEEQYQLNFSTPDFHLNFRRAFFVGGAQLFGEDRVDPSFRKSGKSASLRTSSVTPVSQHDGQKYIVESSLLLMNRSHLWSLDSFNRTRVFRKKGAIQQSLAWLQGKRLMLKGLWFPGSGTLCMAGCFVQNSLSKVPDMNNCKVKALFQFPELNTINHSLVKGILQSKRDVLDPLFFEPIHITAISEAPYVFRKVDNNAYEGVLARPNVPEHINVWKDVAAVHDFPWYRQTFTVVWDNQCMGQDCSPFRVSGPTVSTVLSVEQMVFSDGRFHGFFLFRHGQFQGSHGSPHLDTDIVAIEGMWNALTGQLSAFGCYLDGATNSSLAYDSSDCDIAITLQFPVTLDLTFRYSVVGRVERKNGSGLKAFKPFSFTGHMDISFGPIGWGSTSPQLEYVYTPKRVDEAQSHCQGSHSAHSDRSKITRRKLKYPAGHLFADLGFMATLKYSSGSMSKAFFSPVAVNKRTNSHFNPAVGLVTSAVVSSMKMNVNISYDINLFESFQGFKLVQNTTIFQHLPAEGVYSPRTGTVCLSACRCVALIPLLGQTQVDHGDWDCETHIRLQYPPTNPGYLDKLQVTGEFVSLRNQKDPLYFDRVIISSGPIFYEEQAASSLIQIDFEMIMGIVSLTLSILFIGFQLYHVRKNPKVLPQMSLLALFVLTLGYLIPLVLNFEAIFSNRSKQNVLEWSDGWLEINEVIVRLMTMVVFLLLVCLLHLSRVSKCEISGSEGPWQMEKAPFRVCLIPYMFAGLIAIVIYGIKQSNFLDGLKRFAGLAVDFFLFPQLVGNYVWEVQGTVLSFPFYMGMSFVRSLPHVYDILRRSEFFSIRDRRYYYANPNWDFYSTAWDTAIPCGCLLLALILFCQQRYGGSCFTQTPWRQRNTYKQISMSPI</sequence>